<reference evidence="4" key="2">
    <citation type="submission" date="2023-11" db="UniProtKB">
        <authorList>
            <consortium name="WormBaseParasite"/>
        </authorList>
    </citation>
    <scope>IDENTIFICATION</scope>
</reference>
<dbReference type="Proteomes" id="UP000050795">
    <property type="component" value="Unassembled WGS sequence"/>
</dbReference>
<accession>A0AA85K0D8</accession>
<dbReference type="PANTHER" id="PTHR47027:SF20">
    <property type="entry name" value="REVERSE TRANSCRIPTASE-LIKE PROTEIN WITH RNA-DIRECTED DNA POLYMERASE DOMAIN"/>
    <property type="match status" value="1"/>
</dbReference>
<protein>
    <recommendedName>
        <fullName evidence="2">Reverse transcriptase domain-containing protein</fullName>
    </recommendedName>
</protein>
<feature type="chain" id="PRO_5041666114" description="Reverse transcriptase domain-containing protein" evidence="1">
    <location>
        <begin position="27"/>
        <end position="171"/>
    </location>
</feature>
<name>A0AA85K0D8_TRIRE</name>
<dbReference type="AlphaFoldDB" id="A0AA85K0D8"/>
<evidence type="ECO:0000313" key="3">
    <source>
        <dbReference type="Proteomes" id="UP000050795"/>
    </source>
</evidence>
<evidence type="ECO:0000256" key="1">
    <source>
        <dbReference type="SAM" id="SignalP"/>
    </source>
</evidence>
<reference evidence="3" key="1">
    <citation type="submission" date="2022-06" db="EMBL/GenBank/DDBJ databases">
        <authorList>
            <person name="Berger JAMES D."/>
            <person name="Berger JAMES D."/>
        </authorList>
    </citation>
    <scope>NUCLEOTIDE SEQUENCE [LARGE SCALE GENOMIC DNA]</scope>
</reference>
<feature type="domain" description="Reverse transcriptase" evidence="2">
    <location>
        <begin position="1"/>
        <end position="171"/>
    </location>
</feature>
<sequence>MVPFYSAKTVVLALFKVIIFLDLKAAFDSVDREVLWRCLAVKGIPRKYIELIKALYSYSYSQVRAYGELSSELVTTSGVRQRCPLSPFLFNFIIDVLMDLTLSDFSDSRIDLLPGNNLVGLEYADDIVLLGEDADEMQSSKHLEPQSTNVWHAIRSRQMQDDVTVLDYIDA</sequence>
<dbReference type="PROSITE" id="PS50878">
    <property type="entry name" value="RT_POL"/>
    <property type="match status" value="1"/>
</dbReference>
<proteinExistence type="predicted"/>
<feature type="signal peptide" evidence="1">
    <location>
        <begin position="1"/>
        <end position="26"/>
    </location>
</feature>
<dbReference type="Pfam" id="PF00078">
    <property type="entry name" value="RVT_1"/>
    <property type="match status" value="1"/>
</dbReference>
<dbReference type="InterPro" id="IPR000477">
    <property type="entry name" value="RT_dom"/>
</dbReference>
<keyword evidence="1" id="KW-0732">Signal</keyword>
<keyword evidence="3" id="KW-1185">Reference proteome</keyword>
<evidence type="ECO:0000313" key="4">
    <source>
        <dbReference type="WBParaSite" id="TREG1_52830.1"/>
    </source>
</evidence>
<dbReference type="PANTHER" id="PTHR47027">
    <property type="entry name" value="REVERSE TRANSCRIPTASE DOMAIN-CONTAINING PROTEIN"/>
    <property type="match status" value="1"/>
</dbReference>
<evidence type="ECO:0000259" key="2">
    <source>
        <dbReference type="PROSITE" id="PS50878"/>
    </source>
</evidence>
<dbReference type="WBParaSite" id="TREG1_52830.1">
    <property type="protein sequence ID" value="TREG1_52830.1"/>
    <property type="gene ID" value="TREG1_52830"/>
</dbReference>
<organism evidence="3 4">
    <name type="scientific">Trichobilharzia regenti</name>
    <name type="common">Nasal bird schistosome</name>
    <dbReference type="NCBI Taxonomy" id="157069"/>
    <lineage>
        <taxon>Eukaryota</taxon>
        <taxon>Metazoa</taxon>
        <taxon>Spiralia</taxon>
        <taxon>Lophotrochozoa</taxon>
        <taxon>Platyhelminthes</taxon>
        <taxon>Trematoda</taxon>
        <taxon>Digenea</taxon>
        <taxon>Strigeidida</taxon>
        <taxon>Schistosomatoidea</taxon>
        <taxon>Schistosomatidae</taxon>
        <taxon>Trichobilharzia</taxon>
    </lineage>
</organism>